<dbReference type="AlphaFoldDB" id="A0A2V3U9F5"/>
<evidence type="ECO:0000259" key="1">
    <source>
        <dbReference type="Pfam" id="PF02538"/>
    </source>
</evidence>
<keyword evidence="3" id="KW-1185">Reference proteome</keyword>
<gene>
    <name evidence="2" type="ORF">C7450_111166</name>
</gene>
<evidence type="ECO:0000313" key="3">
    <source>
        <dbReference type="Proteomes" id="UP000248021"/>
    </source>
</evidence>
<dbReference type="Pfam" id="PF02538">
    <property type="entry name" value="Hydantoinase_B"/>
    <property type="match status" value="1"/>
</dbReference>
<dbReference type="EMBL" id="QJJK01000011">
    <property type="protein sequence ID" value="PXW54635.1"/>
    <property type="molecule type" value="Genomic_DNA"/>
</dbReference>
<proteinExistence type="predicted"/>
<dbReference type="Proteomes" id="UP000248021">
    <property type="component" value="Unassembled WGS sequence"/>
</dbReference>
<dbReference type="PANTHER" id="PTHR11365">
    <property type="entry name" value="5-OXOPROLINASE RELATED"/>
    <property type="match status" value="1"/>
</dbReference>
<dbReference type="RefSeq" id="WP_213284575.1">
    <property type="nucleotide sequence ID" value="NZ_CAKNFM010000006.1"/>
</dbReference>
<dbReference type="GO" id="GO:0006749">
    <property type="term" value="P:glutathione metabolic process"/>
    <property type="evidence" value="ECO:0007669"/>
    <property type="project" value="TreeGrafter"/>
</dbReference>
<protein>
    <submittedName>
        <fullName evidence="2">N-methylhydantoinase B</fullName>
    </submittedName>
</protein>
<accession>A0A2V3U9F5</accession>
<dbReference type="InterPro" id="IPR045079">
    <property type="entry name" value="Oxoprolinase-like"/>
</dbReference>
<dbReference type="GO" id="GO:0005829">
    <property type="term" value="C:cytosol"/>
    <property type="evidence" value="ECO:0007669"/>
    <property type="project" value="TreeGrafter"/>
</dbReference>
<dbReference type="GO" id="GO:0017168">
    <property type="term" value="F:5-oxoprolinase (ATP-hydrolyzing) activity"/>
    <property type="evidence" value="ECO:0007669"/>
    <property type="project" value="TreeGrafter"/>
</dbReference>
<dbReference type="PANTHER" id="PTHR11365:SF23">
    <property type="entry name" value="HYPOTHETICAL 5-OXOPROLINASE (EUROFUNG)-RELATED"/>
    <property type="match status" value="1"/>
</dbReference>
<sequence>MTTIQVEYPEVDVGKNRALDPIHLQILWNRLISIMDEADIALLHSAFSTIVADSRDYAVILLDRHARSIAQAQICVPAFTCSLPSAARTMLQDFPPDSLKPGDVLFTNDPWICHGHLPDFYVIKPIFHGGEIVAYFAAAAHVSDVGGRMDELMARDVYEEGIRLPPCKIYEAGVANRPVMNIIAANTRHPRLVLGDLGAMTGAATVVEEGIAQFIGDYGAAALDEVADQILTRSARAMHDAIAALPDGDYPYEIECDGFRKPTRIKLNLKVRGDAMILDYTGSDDQRADASINCVLNVTHAHSMFAVKCALVPTVPNNEGLFGPVTTVAPEGSILNARFPAPVRARSMTSFHLHNAIFGALRPFVPDRVQAGSGSFWWMTCSGRDAANEPFSVHVLPNGGTGAVMGKDGFPTMAFPGNGSLTPIEIIENRAPLVVTERSMAPDSGGAGEFRGGLGQIIRVRTLRGPANLTLRPDKVFFPPPGLDGGLPGGKGEFMIDGEQAPFEPFTLQEGQELTLKLPGGGGYGDPARRDPAALAADIRKGFVSRAKAAELYGVVPEAE</sequence>
<feature type="domain" description="Hydantoinase B/oxoprolinase" evidence="1">
    <location>
        <begin position="20"/>
        <end position="527"/>
    </location>
</feature>
<evidence type="ECO:0000313" key="2">
    <source>
        <dbReference type="EMBL" id="PXW54635.1"/>
    </source>
</evidence>
<name>A0A2V3U9F5_9HYPH</name>
<comment type="caution">
    <text evidence="2">The sequence shown here is derived from an EMBL/GenBank/DDBJ whole genome shotgun (WGS) entry which is preliminary data.</text>
</comment>
<dbReference type="InterPro" id="IPR003692">
    <property type="entry name" value="Hydantoinase_B"/>
</dbReference>
<reference evidence="2 3" key="1">
    <citation type="submission" date="2018-05" db="EMBL/GenBank/DDBJ databases">
        <title>Genomic Encyclopedia of Type Strains, Phase IV (KMG-IV): sequencing the most valuable type-strain genomes for metagenomic binning, comparative biology and taxonomic classification.</title>
        <authorList>
            <person name="Goeker M."/>
        </authorList>
    </citation>
    <scope>NUCLEOTIDE SEQUENCE [LARGE SCALE GENOMIC DNA]</scope>
    <source>
        <strain evidence="2 3">DSM 6462</strain>
    </source>
</reference>
<organism evidence="2 3">
    <name type="scientific">Chelatococcus asaccharovorans</name>
    <dbReference type="NCBI Taxonomy" id="28210"/>
    <lineage>
        <taxon>Bacteria</taxon>
        <taxon>Pseudomonadati</taxon>
        <taxon>Pseudomonadota</taxon>
        <taxon>Alphaproteobacteria</taxon>
        <taxon>Hyphomicrobiales</taxon>
        <taxon>Chelatococcaceae</taxon>
        <taxon>Chelatococcus</taxon>
    </lineage>
</organism>